<evidence type="ECO:0000256" key="1">
    <source>
        <dbReference type="ARBA" id="ARBA00022896"/>
    </source>
</evidence>
<dbReference type="PROSITE" id="PS51471">
    <property type="entry name" value="FE2OG_OXY"/>
    <property type="match status" value="1"/>
</dbReference>
<dbReference type="InterPro" id="IPR005123">
    <property type="entry name" value="Oxoglu/Fe-dep_dioxygenase_dom"/>
</dbReference>
<keyword evidence="2" id="KW-0479">Metal-binding</keyword>
<feature type="compositionally biased region" description="Low complexity" evidence="3">
    <location>
        <begin position="263"/>
        <end position="277"/>
    </location>
</feature>
<reference evidence="6 7" key="1">
    <citation type="submission" date="2024-03" db="EMBL/GenBank/DDBJ databases">
        <title>Aureococcus anophagefferens CCMP1851 and Kratosvirus quantuckense: Draft genome of a second virus-susceptible host strain in the model system.</title>
        <authorList>
            <person name="Chase E."/>
            <person name="Truchon A.R."/>
            <person name="Schepens W."/>
            <person name="Wilhelm S.W."/>
        </authorList>
    </citation>
    <scope>NUCLEOTIDE SEQUENCE [LARGE SCALE GENOMIC DNA]</scope>
    <source>
        <strain evidence="6 7">CCMP1851</strain>
    </source>
</reference>
<evidence type="ECO:0000259" key="5">
    <source>
        <dbReference type="PROSITE" id="PS51471"/>
    </source>
</evidence>
<evidence type="ECO:0000313" key="7">
    <source>
        <dbReference type="Proteomes" id="UP001363151"/>
    </source>
</evidence>
<dbReference type="Pfam" id="PF13640">
    <property type="entry name" value="2OG-FeII_Oxy_3"/>
    <property type="match status" value="1"/>
</dbReference>
<dbReference type="InterPro" id="IPR044862">
    <property type="entry name" value="Pro_4_hyd_alph_FE2OG_OXY"/>
</dbReference>
<evidence type="ECO:0000256" key="2">
    <source>
        <dbReference type="RuleBase" id="RU003682"/>
    </source>
</evidence>
<protein>
    <submittedName>
        <fullName evidence="6">Protein kinase</fullName>
    </submittedName>
</protein>
<sequence length="323" mass="35858">MFRSITRRTAFLSIVATTAHALEIPRSALATIHAGKIAVIPDFMPMDEVRLMRCDAANLHADGVFTNNYSTDLADDRQVLRLKPWMDAASAKAPRGSEFSYSRYGPGASLARHIDEHHEELKGVSGWRDAGRRSVSWLVYLNEGWAPSDGGALRCYERLAPAGARGRDVRRRPPGRVAPRRRGGAERPVFLDSRLEPGGHGLCAFYVLDDDFRKRYVSRKFRANPALFVADGGTDAVVKAALLDDPDARRRFVRLEPLKSRLPSGPRRSTPGSSRRGTPCRRRARARALRLGHAAPRVLATKSRERFAISGWFHEARSPVAGT</sequence>
<evidence type="ECO:0000313" key="6">
    <source>
        <dbReference type="EMBL" id="KAK7230598.1"/>
    </source>
</evidence>
<keyword evidence="4" id="KW-0732">Signal</keyword>
<dbReference type="PANTHER" id="PTHR12907">
    <property type="entry name" value="EGL NINE HOMOLOG-RELATED"/>
    <property type="match status" value="1"/>
</dbReference>
<feature type="signal peptide" evidence="4">
    <location>
        <begin position="1"/>
        <end position="21"/>
    </location>
</feature>
<keyword evidence="2" id="KW-0560">Oxidoreductase</keyword>
<evidence type="ECO:0000256" key="3">
    <source>
        <dbReference type="SAM" id="MobiDB-lite"/>
    </source>
</evidence>
<dbReference type="InterPro" id="IPR051559">
    <property type="entry name" value="HIF_prolyl_hydroxylases"/>
</dbReference>
<dbReference type="GO" id="GO:0016301">
    <property type="term" value="F:kinase activity"/>
    <property type="evidence" value="ECO:0007669"/>
    <property type="project" value="UniProtKB-KW"/>
</dbReference>
<dbReference type="Gene3D" id="2.60.120.620">
    <property type="entry name" value="q2cbj1_9rhob like domain"/>
    <property type="match status" value="1"/>
</dbReference>
<comment type="similarity">
    <text evidence="2">Belongs to the iron/ascorbate-dependent oxidoreductase family.</text>
</comment>
<proteinExistence type="inferred from homology"/>
<keyword evidence="7" id="KW-1185">Reference proteome</keyword>
<keyword evidence="6" id="KW-0808">Transferase</keyword>
<dbReference type="Proteomes" id="UP001363151">
    <property type="component" value="Unassembled WGS sequence"/>
</dbReference>
<gene>
    <name evidence="6" type="primary">WEE1</name>
    <name evidence="6" type="ORF">SO694_00079184</name>
</gene>
<feature type="chain" id="PRO_5046892064" evidence="4">
    <location>
        <begin position="22"/>
        <end position="323"/>
    </location>
</feature>
<feature type="domain" description="Fe2OG dioxygenase" evidence="5">
    <location>
        <begin position="90"/>
        <end position="315"/>
    </location>
</feature>
<organism evidence="6 7">
    <name type="scientific">Aureococcus anophagefferens</name>
    <name type="common">Harmful bloom alga</name>
    <dbReference type="NCBI Taxonomy" id="44056"/>
    <lineage>
        <taxon>Eukaryota</taxon>
        <taxon>Sar</taxon>
        <taxon>Stramenopiles</taxon>
        <taxon>Ochrophyta</taxon>
        <taxon>Pelagophyceae</taxon>
        <taxon>Pelagomonadales</taxon>
        <taxon>Pelagomonadaceae</taxon>
        <taxon>Aureococcus</taxon>
    </lineage>
</organism>
<dbReference type="EMBL" id="JBBJCI010000427">
    <property type="protein sequence ID" value="KAK7230598.1"/>
    <property type="molecule type" value="Genomic_DNA"/>
</dbReference>
<name>A0ABR1FGX7_AURAN</name>
<keyword evidence="1" id="KW-0847">Vitamin C</keyword>
<accession>A0ABR1FGX7</accession>
<keyword evidence="2" id="KW-0408">Iron</keyword>
<comment type="caution">
    <text evidence="6">The sequence shown here is derived from an EMBL/GenBank/DDBJ whole genome shotgun (WGS) entry which is preliminary data.</text>
</comment>
<evidence type="ECO:0000256" key="4">
    <source>
        <dbReference type="SAM" id="SignalP"/>
    </source>
</evidence>
<feature type="region of interest" description="Disordered" evidence="3">
    <location>
        <begin position="256"/>
        <end position="284"/>
    </location>
</feature>
<keyword evidence="6" id="KW-0418">Kinase</keyword>
<dbReference type="PANTHER" id="PTHR12907:SF26">
    <property type="entry name" value="HIF PROLYL HYDROXYLASE, ISOFORM C"/>
    <property type="match status" value="1"/>
</dbReference>